<feature type="domain" description="KAP NTPase" evidence="1">
    <location>
        <begin position="33"/>
        <end position="278"/>
    </location>
</feature>
<dbReference type="InterPro" id="IPR027417">
    <property type="entry name" value="P-loop_NTPase"/>
</dbReference>
<dbReference type="SUPFAM" id="SSF52540">
    <property type="entry name" value="P-loop containing nucleoside triphosphate hydrolases"/>
    <property type="match status" value="1"/>
</dbReference>
<dbReference type="Proteomes" id="UP000662373">
    <property type="component" value="Unassembled WGS sequence"/>
</dbReference>
<gene>
    <name evidence="2" type="ORF">JEM65_10115</name>
</gene>
<name>A0A934KNK6_9FLAO</name>
<dbReference type="Pfam" id="PF07693">
    <property type="entry name" value="KAP_NTPase"/>
    <property type="match status" value="1"/>
</dbReference>
<dbReference type="InterPro" id="IPR011646">
    <property type="entry name" value="KAP_P-loop"/>
</dbReference>
<evidence type="ECO:0000313" key="3">
    <source>
        <dbReference type="Proteomes" id="UP000662373"/>
    </source>
</evidence>
<dbReference type="AlphaFoldDB" id="A0A934KNK6"/>
<evidence type="ECO:0000313" key="2">
    <source>
        <dbReference type="EMBL" id="MBJ7880999.1"/>
    </source>
</evidence>
<protein>
    <recommendedName>
        <fullName evidence="1">KAP NTPase domain-containing protein</fullName>
    </recommendedName>
</protein>
<evidence type="ECO:0000259" key="1">
    <source>
        <dbReference type="Pfam" id="PF07693"/>
    </source>
</evidence>
<dbReference type="Gene3D" id="3.40.50.300">
    <property type="entry name" value="P-loop containing nucleotide triphosphate hydrolases"/>
    <property type="match status" value="1"/>
</dbReference>
<sequence length="505" mass="58951">MKQEGVVKSEALFFEFTLSGFKKHIKEELNQNILFSAPFGAGKTTFLEGFFKGNDSDYVVVKLKPINYSVSNNKDVFELIKFDIVFELLANYQDQISLEFFKPSIKEALLPFLKSDFKGLNILTSILQLESTIGKPLAKLITEIYKTQKDFNSFIEETTTDDAKVIYDYLKSIADKEGSAYENDNLTQLLYGLINELKEKTEKKTVLLIDDLDRLDPDHIFRLFNVFSVHNQNFGDVEIENKFGFDKIIFVCDLENIRKIYEHKYGAEVDFKGYINKFYSTEPFEFDIRAIVRENINDIQKFLFSKLDEHYFGYFKEYKAYNLPLRAILVDLINQHKLHFRDLMHIQPIEIYLHHSNTGVDLPNNVKYSPTRLLFRILKSFYGSWNKVESVLFYMSTNHPRNIATNKDLEYDEDTRISADILGISFYNEICSKMKVKEFYEIVVGGSTFQILGEVEHMRDLRGMDFLTIIKISAQNVLNQDIIGELEIYPQLYQSYLKMKTNGLL</sequence>
<organism evidence="2 3">
    <name type="scientific">Gelidibacter salicanalis</name>
    <dbReference type="NCBI Taxonomy" id="291193"/>
    <lineage>
        <taxon>Bacteria</taxon>
        <taxon>Pseudomonadati</taxon>
        <taxon>Bacteroidota</taxon>
        <taxon>Flavobacteriia</taxon>
        <taxon>Flavobacteriales</taxon>
        <taxon>Flavobacteriaceae</taxon>
        <taxon>Gelidibacter</taxon>
    </lineage>
</organism>
<reference evidence="2 3" key="1">
    <citation type="submission" date="2020-09" db="EMBL/GenBank/DDBJ databases">
        <title>Draft genome of Gelidibacter salicanalis PAMC21136.</title>
        <authorList>
            <person name="Park H."/>
        </authorList>
    </citation>
    <scope>NUCLEOTIDE SEQUENCE [LARGE SCALE GENOMIC DNA]</scope>
    <source>
        <strain evidence="2 3">PAMC21136</strain>
    </source>
</reference>
<accession>A0A934KNK6</accession>
<keyword evidence="3" id="KW-1185">Reference proteome</keyword>
<dbReference type="EMBL" id="JAEHJZ010000022">
    <property type="protein sequence ID" value="MBJ7880999.1"/>
    <property type="molecule type" value="Genomic_DNA"/>
</dbReference>
<proteinExistence type="predicted"/>
<comment type="caution">
    <text evidence="2">The sequence shown here is derived from an EMBL/GenBank/DDBJ whole genome shotgun (WGS) entry which is preliminary data.</text>
</comment>
<dbReference type="RefSeq" id="WP_199599073.1">
    <property type="nucleotide sequence ID" value="NZ_JAEHJZ010000022.1"/>
</dbReference>